<evidence type="ECO:0000313" key="2">
    <source>
        <dbReference type="Proteomes" id="UP001159363"/>
    </source>
</evidence>
<organism evidence="1 2">
    <name type="scientific">Dryococelus australis</name>
    <dbReference type="NCBI Taxonomy" id="614101"/>
    <lineage>
        <taxon>Eukaryota</taxon>
        <taxon>Metazoa</taxon>
        <taxon>Ecdysozoa</taxon>
        <taxon>Arthropoda</taxon>
        <taxon>Hexapoda</taxon>
        <taxon>Insecta</taxon>
        <taxon>Pterygota</taxon>
        <taxon>Neoptera</taxon>
        <taxon>Polyneoptera</taxon>
        <taxon>Phasmatodea</taxon>
        <taxon>Verophasmatodea</taxon>
        <taxon>Anareolatae</taxon>
        <taxon>Phasmatidae</taxon>
        <taxon>Eurycanthinae</taxon>
        <taxon>Dryococelus</taxon>
    </lineage>
</organism>
<evidence type="ECO:0000313" key="1">
    <source>
        <dbReference type="EMBL" id="KAJ8876152.1"/>
    </source>
</evidence>
<protein>
    <submittedName>
        <fullName evidence="1">Uncharacterized protein</fullName>
    </submittedName>
</protein>
<proteinExistence type="predicted"/>
<sequence>MYPPIFLQATDRSSLPQFPPALIRPPSAEVSFPKDLNPEHAAFQPTDPRSPIHHLHPLRLMPPAIAPPRPAATSPITRCSVSLKEYVTLSEDCKALRCGVVVRLLASHPGEPSSIPGGVAPGFSQVGIVPDDATSRRVFSGISSFPRPFIPALLHTHFTLIGSQDPDVKTRPKLFTHS</sequence>
<gene>
    <name evidence="1" type="ORF">PR048_024061</name>
</gene>
<dbReference type="EMBL" id="JARBHB010000009">
    <property type="protein sequence ID" value="KAJ8876152.1"/>
    <property type="molecule type" value="Genomic_DNA"/>
</dbReference>
<keyword evidence="2" id="KW-1185">Reference proteome</keyword>
<dbReference type="Proteomes" id="UP001159363">
    <property type="component" value="Chromosome 8"/>
</dbReference>
<accession>A0ABQ9GVV0</accession>
<comment type="caution">
    <text evidence="1">The sequence shown here is derived from an EMBL/GenBank/DDBJ whole genome shotgun (WGS) entry which is preliminary data.</text>
</comment>
<name>A0ABQ9GVV0_9NEOP</name>
<reference evidence="1 2" key="1">
    <citation type="submission" date="2023-02" db="EMBL/GenBank/DDBJ databases">
        <title>LHISI_Scaffold_Assembly.</title>
        <authorList>
            <person name="Stuart O.P."/>
            <person name="Cleave R."/>
            <person name="Magrath M.J.L."/>
            <person name="Mikheyev A.S."/>
        </authorList>
    </citation>
    <scope>NUCLEOTIDE SEQUENCE [LARGE SCALE GENOMIC DNA]</scope>
    <source>
        <strain evidence="1">Daus_M_001</strain>
        <tissue evidence="1">Leg muscle</tissue>
    </source>
</reference>